<evidence type="ECO:0000256" key="6">
    <source>
        <dbReference type="ARBA" id="ARBA00022777"/>
    </source>
</evidence>
<dbReference type="Gene3D" id="1.20.5.1930">
    <property type="match status" value="1"/>
</dbReference>
<keyword evidence="6" id="KW-0418">Kinase</keyword>
<feature type="domain" description="Histidine kinase/HSP90-like ATPase" evidence="11">
    <location>
        <begin position="494"/>
        <end position="579"/>
    </location>
</feature>
<feature type="transmembrane region" description="Helical" evidence="10">
    <location>
        <begin position="200"/>
        <end position="225"/>
    </location>
</feature>
<dbReference type="EMBL" id="SDWV01000011">
    <property type="protein sequence ID" value="RYC10607.1"/>
    <property type="molecule type" value="Genomic_DNA"/>
</dbReference>
<gene>
    <name evidence="13" type="ORF">EUA94_12510</name>
</gene>
<evidence type="ECO:0000259" key="12">
    <source>
        <dbReference type="Pfam" id="PF07730"/>
    </source>
</evidence>
<dbReference type="AlphaFoldDB" id="A0A4V1RPU8"/>
<feature type="region of interest" description="Disordered" evidence="9">
    <location>
        <begin position="557"/>
        <end position="580"/>
    </location>
</feature>
<dbReference type="Proteomes" id="UP000291101">
    <property type="component" value="Unassembled WGS sequence"/>
</dbReference>
<dbReference type="GO" id="GO:0000155">
    <property type="term" value="F:phosphorelay sensor kinase activity"/>
    <property type="evidence" value="ECO:0007669"/>
    <property type="project" value="InterPro"/>
</dbReference>
<evidence type="ECO:0000256" key="3">
    <source>
        <dbReference type="ARBA" id="ARBA00022553"/>
    </source>
</evidence>
<dbReference type="RefSeq" id="WP_129427210.1">
    <property type="nucleotide sequence ID" value="NZ_SDWV01000011.1"/>
</dbReference>
<dbReference type="Pfam" id="PF07730">
    <property type="entry name" value="HisKA_3"/>
    <property type="match status" value="1"/>
</dbReference>
<dbReference type="InterPro" id="IPR050482">
    <property type="entry name" value="Sensor_HK_TwoCompSys"/>
</dbReference>
<keyword evidence="8" id="KW-0902">Two-component regulatory system</keyword>
<dbReference type="OrthoDB" id="227596at2"/>
<keyword evidence="7" id="KW-0067">ATP-binding</keyword>
<dbReference type="InterPro" id="IPR036890">
    <property type="entry name" value="HATPase_C_sf"/>
</dbReference>
<evidence type="ECO:0000259" key="11">
    <source>
        <dbReference type="Pfam" id="PF02518"/>
    </source>
</evidence>
<comment type="catalytic activity">
    <reaction evidence="1">
        <text>ATP + protein L-histidine = ADP + protein N-phospho-L-histidine.</text>
        <dbReference type="EC" id="2.7.13.3"/>
    </reaction>
</comment>
<dbReference type="EC" id="2.7.13.3" evidence="2"/>
<feature type="transmembrane region" description="Helical" evidence="10">
    <location>
        <begin position="110"/>
        <end position="128"/>
    </location>
</feature>
<dbReference type="Gene3D" id="3.30.565.10">
    <property type="entry name" value="Histidine kinase-like ATPase, C-terminal domain"/>
    <property type="match status" value="1"/>
</dbReference>
<dbReference type="GO" id="GO:0046983">
    <property type="term" value="F:protein dimerization activity"/>
    <property type="evidence" value="ECO:0007669"/>
    <property type="project" value="InterPro"/>
</dbReference>
<keyword evidence="5" id="KW-0547">Nucleotide-binding</keyword>
<organism evidence="13 14">
    <name type="scientific">Nocardioides zhouii</name>
    <dbReference type="NCBI Taxonomy" id="1168729"/>
    <lineage>
        <taxon>Bacteria</taxon>
        <taxon>Bacillati</taxon>
        <taxon>Actinomycetota</taxon>
        <taxon>Actinomycetes</taxon>
        <taxon>Propionibacteriales</taxon>
        <taxon>Nocardioidaceae</taxon>
        <taxon>Nocardioides</taxon>
    </lineage>
</organism>
<dbReference type="InterPro" id="IPR003594">
    <property type="entry name" value="HATPase_dom"/>
</dbReference>
<evidence type="ECO:0000313" key="13">
    <source>
        <dbReference type="EMBL" id="RYC10607.1"/>
    </source>
</evidence>
<dbReference type="CDD" id="cd16917">
    <property type="entry name" value="HATPase_UhpB-NarQ-NarX-like"/>
    <property type="match status" value="1"/>
</dbReference>
<keyword evidence="10" id="KW-0472">Membrane</keyword>
<feature type="transmembrane region" description="Helical" evidence="10">
    <location>
        <begin position="170"/>
        <end position="188"/>
    </location>
</feature>
<feature type="transmembrane region" description="Helical" evidence="10">
    <location>
        <begin position="140"/>
        <end position="158"/>
    </location>
</feature>
<feature type="transmembrane region" description="Helical" evidence="10">
    <location>
        <begin position="87"/>
        <end position="104"/>
    </location>
</feature>
<comment type="caution">
    <text evidence="13">The sequence shown here is derived from an EMBL/GenBank/DDBJ whole genome shotgun (WGS) entry which is preliminary data.</text>
</comment>
<evidence type="ECO:0000256" key="9">
    <source>
        <dbReference type="SAM" id="MobiDB-lite"/>
    </source>
</evidence>
<accession>A0A4V1RPU8</accession>
<evidence type="ECO:0000256" key="5">
    <source>
        <dbReference type="ARBA" id="ARBA00022741"/>
    </source>
</evidence>
<protein>
    <recommendedName>
        <fullName evidence="2">histidine kinase</fullName>
        <ecNumber evidence="2">2.7.13.3</ecNumber>
    </recommendedName>
</protein>
<evidence type="ECO:0000256" key="1">
    <source>
        <dbReference type="ARBA" id="ARBA00000085"/>
    </source>
</evidence>
<keyword evidence="3" id="KW-0597">Phosphoprotein</keyword>
<evidence type="ECO:0000256" key="4">
    <source>
        <dbReference type="ARBA" id="ARBA00022679"/>
    </source>
</evidence>
<feature type="transmembrane region" description="Helical" evidence="10">
    <location>
        <begin position="6"/>
        <end position="25"/>
    </location>
</feature>
<dbReference type="GO" id="GO:0005524">
    <property type="term" value="F:ATP binding"/>
    <property type="evidence" value="ECO:0007669"/>
    <property type="project" value="UniProtKB-KW"/>
</dbReference>
<keyword evidence="10" id="KW-1133">Transmembrane helix</keyword>
<evidence type="ECO:0000256" key="10">
    <source>
        <dbReference type="SAM" id="Phobius"/>
    </source>
</evidence>
<keyword evidence="14" id="KW-1185">Reference proteome</keyword>
<evidence type="ECO:0000313" key="14">
    <source>
        <dbReference type="Proteomes" id="UP000291101"/>
    </source>
</evidence>
<dbReference type="PANTHER" id="PTHR24421:SF10">
    <property type="entry name" value="NITRATE_NITRITE SENSOR PROTEIN NARQ"/>
    <property type="match status" value="1"/>
</dbReference>
<keyword evidence="4" id="KW-0808">Transferase</keyword>
<dbReference type="GO" id="GO:0016020">
    <property type="term" value="C:membrane"/>
    <property type="evidence" value="ECO:0007669"/>
    <property type="project" value="InterPro"/>
</dbReference>
<dbReference type="Pfam" id="PF02518">
    <property type="entry name" value="HATPase_c"/>
    <property type="match status" value="1"/>
</dbReference>
<evidence type="ECO:0000256" key="2">
    <source>
        <dbReference type="ARBA" id="ARBA00012438"/>
    </source>
</evidence>
<name>A0A4V1RPU8_9ACTN</name>
<dbReference type="InterPro" id="IPR011712">
    <property type="entry name" value="Sig_transdc_His_kin_sub3_dim/P"/>
</dbReference>
<proteinExistence type="predicted"/>
<evidence type="ECO:0000256" key="8">
    <source>
        <dbReference type="ARBA" id="ARBA00023012"/>
    </source>
</evidence>
<reference evidence="13 14" key="1">
    <citation type="submission" date="2019-01" db="EMBL/GenBank/DDBJ databases">
        <title>Novel species of Nocardioides.</title>
        <authorList>
            <person name="Liu Q."/>
            <person name="X Y.-H."/>
        </authorList>
    </citation>
    <scope>NUCLEOTIDE SEQUENCE [LARGE SCALE GENOMIC DNA]</scope>
    <source>
        <strain evidence="13 14">HLT2-9</strain>
    </source>
</reference>
<keyword evidence="10" id="KW-0812">Transmembrane</keyword>
<sequence length="580" mass="60119">MDAFAVAFGFVAVSTAVSGGALLLTHRATLSAVLLVCAGAAGLVADALLAADRDRSGAVALAAAVSLFGPAALVTFPRPRWRHPVDFVGVVVVVGGGAIGTAYAGVDVGVVGLMGLLQGCAVLAHTWWRIEVSADRERRAVIWMALALLLATIFYFFASFSAEGFDSGTLPSIGTAAFALVAPAMYVGATLPDLVDVRALVVRTVVHSVALVTVMAVFVLALGLLEAVGATELNVGAQALLAALCSTIHHPTCVVLRGVVDQLLFGQRPDPLGAASAVADRIGAGPVMALRAIRDALVIPYAALLVDGVLLASTGTATTHTRSLDLDGAGELVVGLRPGDLGFSRGDEQVLGLTVPLLAQTVRARALAEQLIESRGHTIAAVEEERRRLRRELHDGLGPRLSGVAFTSDAARNLIRTDPAAAEEMVTQLRADTVIAIEEIRRMVYAMRPPALDELGLVPALRQQAVGLRNREGLSVTVDVSAPAHFPDLPAAVEVAAYRIVTEALTNVARHSTSASASVRLHPAADGLRLEVTDHGGHTDSWRPGVGMASMRERATELGGSLEAGPGPSGGRVSALLPLT</sequence>
<feature type="transmembrane region" description="Helical" evidence="10">
    <location>
        <begin position="57"/>
        <end position="75"/>
    </location>
</feature>
<dbReference type="SUPFAM" id="SSF55874">
    <property type="entry name" value="ATPase domain of HSP90 chaperone/DNA topoisomerase II/histidine kinase"/>
    <property type="match status" value="1"/>
</dbReference>
<feature type="domain" description="Signal transduction histidine kinase subgroup 3 dimerisation and phosphoacceptor" evidence="12">
    <location>
        <begin position="385"/>
        <end position="452"/>
    </location>
</feature>
<feature type="transmembrane region" description="Helical" evidence="10">
    <location>
        <begin position="32"/>
        <end position="51"/>
    </location>
</feature>
<evidence type="ECO:0000256" key="7">
    <source>
        <dbReference type="ARBA" id="ARBA00022840"/>
    </source>
</evidence>
<dbReference type="PANTHER" id="PTHR24421">
    <property type="entry name" value="NITRATE/NITRITE SENSOR PROTEIN NARX-RELATED"/>
    <property type="match status" value="1"/>
</dbReference>